<name>A0A1R3INA4_9ROSI</name>
<dbReference type="Proteomes" id="UP000187203">
    <property type="component" value="Unassembled WGS sequence"/>
</dbReference>
<dbReference type="STRING" id="93759.A0A1R3INA4"/>
<dbReference type="Gene3D" id="3.40.50.2000">
    <property type="entry name" value="Glycogen Phosphorylase B"/>
    <property type="match status" value="1"/>
</dbReference>
<protein>
    <submittedName>
        <fullName evidence="3">UDP-glucuronosyl/UDP-glucosyltransferase</fullName>
    </submittedName>
</protein>
<dbReference type="OrthoDB" id="5835829at2759"/>
<comment type="caution">
    <text evidence="3">The sequence shown here is derived from an EMBL/GenBank/DDBJ whole genome shotgun (WGS) entry which is preliminary data.</text>
</comment>
<evidence type="ECO:0000313" key="4">
    <source>
        <dbReference type="Proteomes" id="UP000187203"/>
    </source>
</evidence>
<keyword evidence="2" id="KW-0808">Transferase</keyword>
<dbReference type="SUPFAM" id="SSF53756">
    <property type="entry name" value="UDP-Glycosyltransferase/glycogen phosphorylase"/>
    <property type="match status" value="1"/>
</dbReference>
<evidence type="ECO:0000256" key="2">
    <source>
        <dbReference type="ARBA" id="ARBA00022676"/>
    </source>
</evidence>
<accession>A0A1R3INA4</accession>
<sequence>MIVTIVTTPLNASRVEKTVARAMESGQDIRLVPIQFPCQQVGLQEGWENLDRLPSSAEYLQFFTAANLMEEAVMKFLEKLTPHPNCIISDVCLFYTSKLASKFQVPRIAFHVFSCLCLLARHNTLSSKILESITSDSEYFTVPGMPVKVEYTRLQLPLVPSFTVLLFNECQV</sequence>
<dbReference type="AlphaFoldDB" id="A0A1R3INA4"/>
<reference evidence="4" key="1">
    <citation type="submission" date="2013-09" db="EMBL/GenBank/DDBJ databases">
        <title>Corchorus olitorius genome sequencing.</title>
        <authorList>
            <person name="Alam M."/>
            <person name="Haque M.S."/>
            <person name="Islam M.S."/>
            <person name="Emdad E.M."/>
            <person name="Islam M.M."/>
            <person name="Ahmed B."/>
            <person name="Halim A."/>
            <person name="Hossen Q.M.M."/>
            <person name="Hossain M.Z."/>
            <person name="Ahmed R."/>
            <person name="Khan M.M."/>
            <person name="Islam R."/>
            <person name="Rashid M.M."/>
            <person name="Khan S.A."/>
            <person name="Rahman M.S."/>
            <person name="Alam M."/>
            <person name="Yahiya A.S."/>
            <person name="Khan M.S."/>
            <person name="Azam M.S."/>
            <person name="Haque T."/>
            <person name="Lashkar M.Z.H."/>
            <person name="Akhand A.I."/>
            <person name="Morshed G."/>
            <person name="Roy S."/>
            <person name="Uddin K.S."/>
            <person name="Rabeya T."/>
            <person name="Hossain A.S."/>
            <person name="Chowdhury A."/>
            <person name="Snigdha A.R."/>
            <person name="Mortoza M.S."/>
            <person name="Matin S.A."/>
            <person name="Hoque S.M.E."/>
            <person name="Islam M.K."/>
            <person name="Roy D.K."/>
            <person name="Haider R."/>
            <person name="Moosa M.M."/>
            <person name="Elias S.M."/>
            <person name="Hasan A.M."/>
            <person name="Jahan S."/>
            <person name="Shafiuddin M."/>
            <person name="Mahmood N."/>
            <person name="Shommy N.S."/>
        </authorList>
    </citation>
    <scope>NUCLEOTIDE SEQUENCE [LARGE SCALE GENOMIC DNA]</scope>
    <source>
        <strain evidence="4">cv. O-4</strain>
    </source>
</reference>
<keyword evidence="4" id="KW-1185">Reference proteome</keyword>
<evidence type="ECO:0000313" key="3">
    <source>
        <dbReference type="EMBL" id="OMO84069.1"/>
    </source>
</evidence>
<keyword evidence="2" id="KW-0328">Glycosyltransferase</keyword>
<dbReference type="PANTHER" id="PTHR48047">
    <property type="entry name" value="GLYCOSYLTRANSFERASE"/>
    <property type="match status" value="1"/>
</dbReference>
<dbReference type="EMBL" id="AWUE01017892">
    <property type="protein sequence ID" value="OMO84069.1"/>
    <property type="molecule type" value="Genomic_DNA"/>
</dbReference>
<dbReference type="GO" id="GO:0035251">
    <property type="term" value="F:UDP-glucosyltransferase activity"/>
    <property type="evidence" value="ECO:0007669"/>
    <property type="project" value="TreeGrafter"/>
</dbReference>
<gene>
    <name evidence="3" type="ORF">COLO4_22238</name>
</gene>
<organism evidence="3 4">
    <name type="scientific">Corchorus olitorius</name>
    <dbReference type="NCBI Taxonomy" id="93759"/>
    <lineage>
        <taxon>Eukaryota</taxon>
        <taxon>Viridiplantae</taxon>
        <taxon>Streptophyta</taxon>
        <taxon>Embryophyta</taxon>
        <taxon>Tracheophyta</taxon>
        <taxon>Spermatophyta</taxon>
        <taxon>Magnoliopsida</taxon>
        <taxon>eudicotyledons</taxon>
        <taxon>Gunneridae</taxon>
        <taxon>Pentapetalae</taxon>
        <taxon>rosids</taxon>
        <taxon>malvids</taxon>
        <taxon>Malvales</taxon>
        <taxon>Malvaceae</taxon>
        <taxon>Grewioideae</taxon>
        <taxon>Apeibeae</taxon>
        <taxon>Corchorus</taxon>
    </lineage>
</organism>
<dbReference type="PANTHER" id="PTHR48047:SF241">
    <property type="entry name" value="GLYCOSYLTRANSFERASE"/>
    <property type="match status" value="1"/>
</dbReference>
<proteinExistence type="inferred from homology"/>
<evidence type="ECO:0000256" key="1">
    <source>
        <dbReference type="ARBA" id="ARBA00009995"/>
    </source>
</evidence>
<comment type="similarity">
    <text evidence="1">Belongs to the UDP-glycosyltransferase family.</text>
</comment>